<proteinExistence type="predicted"/>
<protein>
    <submittedName>
        <fullName evidence="1">Uncharacterized protein</fullName>
    </submittedName>
</protein>
<evidence type="ECO:0000313" key="2">
    <source>
        <dbReference type="Proteomes" id="UP000253729"/>
    </source>
</evidence>
<name>A0A3F3QKF0_9EURO</name>
<keyword evidence="2" id="KW-1185">Reference proteome</keyword>
<organism evidence="1 2">
    <name type="scientific">Aspergillus welwitschiae</name>
    <dbReference type="NCBI Taxonomy" id="1341132"/>
    <lineage>
        <taxon>Eukaryota</taxon>
        <taxon>Fungi</taxon>
        <taxon>Dikarya</taxon>
        <taxon>Ascomycota</taxon>
        <taxon>Pezizomycotina</taxon>
        <taxon>Eurotiomycetes</taxon>
        <taxon>Eurotiomycetidae</taxon>
        <taxon>Eurotiales</taxon>
        <taxon>Aspergillaceae</taxon>
        <taxon>Aspergillus</taxon>
        <taxon>Aspergillus subgen. Circumdati</taxon>
    </lineage>
</organism>
<reference evidence="1 2" key="1">
    <citation type="submission" date="2018-07" db="EMBL/GenBank/DDBJ databases">
        <title>The genomes of Aspergillus section Nigri reveals drivers in fungal speciation.</title>
        <authorList>
            <consortium name="DOE Joint Genome Institute"/>
            <person name="Vesth T.C."/>
            <person name="Nybo J."/>
            <person name="Theobald S."/>
            <person name="Brandl J."/>
            <person name="Frisvad J.C."/>
            <person name="Nielsen K.F."/>
            <person name="Lyhne E.K."/>
            <person name="Kogle M.E."/>
            <person name="Kuo A."/>
            <person name="Riley R."/>
            <person name="Clum A."/>
            <person name="Nolan M."/>
            <person name="Lipzen A."/>
            <person name="Salamov A."/>
            <person name="Henrissat B."/>
            <person name="Wiebenga A."/>
            <person name="De vries R.P."/>
            <person name="Grigoriev I.V."/>
            <person name="Mortensen U.H."/>
            <person name="Andersen M.R."/>
            <person name="Baker S.E."/>
        </authorList>
    </citation>
    <scope>NUCLEOTIDE SEQUENCE [LARGE SCALE GENOMIC DNA]</scope>
    <source>
        <strain evidence="1 2">CBS 139.54b</strain>
    </source>
</reference>
<gene>
    <name evidence="1" type="ORF">BDQ94DRAFT_132895</name>
</gene>
<accession>A0A3F3QKF0</accession>
<dbReference type="GeneID" id="38132511"/>
<dbReference type="Proteomes" id="UP000253729">
    <property type="component" value="Unassembled WGS sequence"/>
</dbReference>
<dbReference type="RefSeq" id="XP_026632354.1">
    <property type="nucleotide sequence ID" value="XM_026764155.1"/>
</dbReference>
<dbReference type="EMBL" id="KZ852032">
    <property type="protein sequence ID" value="RDH39332.1"/>
    <property type="molecule type" value="Genomic_DNA"/>
</dbReference>
<dbReference type="AlphaFoldDB" id="A0A3F3QKF0"/>
<sequence>MDKHWSRCFFFREQGRARLSRKKENRPNDWPLPIRRSIKGPDPACRIVGCDLPPRPRGT</sequence>
<evidence type="ECO:0000313" key="1">
    <source>
        <dbReference type="EMBL" id="RDH39332.1"/>
    </source>
</evidence>